<keyword evidence="2" id="KW-0004">4Fe-4S</keyword>
<dbReference type="STRING" id="1266370.NITGR_170036"/>
<evidence type="ECO:0000256" key="4">
    <source>
        <dbReference type="ARBA" id="ARBA00022723"/>
    </source>
</evidence>
<evidence type="ECO:0000256" key="2">
    <source>
        <dbReference type="ARBA" id="ARBA00022485"/>
    </source>
</evidence>
<dbReference type="PANTHER" id="PTHR11228">
    <property type="entry name" value="RADICAL SAM DOMAIN PROTEIN"/>
    <property type="match status" value="1"/>
</dbReference>
<dbReference type="SFLD" id="SFLDS00029">
    <property type="entry name" value="Radical_SAM"/>
    <property type="match status" value="1"/>
</dbReference>
<gene>
    <name evidence="8" type="ORF">NITGR_170036</name>
</gene>
<keyword evidence="6" id="KW-0411">Iron-sulfur</keyword>
<dbReference type="InParanoid" id="M1YH49"/>
<dbReference type="CDD" id="cd21109">
    <property type="entry name" value="SPASM"/>
    <property type="match status" value="1"/>
</dbReference>
<dbReference type="Proteomes" id="UP000011704">
    <property type="component" value="Unassembled WGS sequence"/>
</dbReference>
<evidence type="ECO:0000259" key="7">
    <source>
        <dbReference type="PROSITE" id="PS51918"/>
    </source>
</evidence>
<feature type="domain" description="Radical SAM core" evidence="7">
    <location>
        <begin position="175"/>
        <end position="397"/>
    </location>
</feature>
<dbReference type="HOGENOM" id="CLU_439297_0_0_0"/>
<protein>
    <submittedName>
        <fullName evidence="8">Putative Heme biosynthesis protein (Modular protein)</fullName>
    </submittedName>
</protein>
<keyword evidence="4" id="KW-0479">Metal-binding</keyword>
<dbReference type="Pfam" id="PF04055">
    <property type="entry name" value="Radical_SAM"/>
    <property type="match status" value="1"/>
</dbReference>
<dbReference type="Pfam" id="PF13186">
    <property type="entry name" value="SPASM"/>
    <property type="match status" value="1"/>
</dbReference>
<dbReference type="OrthoDB" id="9805809at2"/>
<comment type="caution">
    <text evidence="8">The sequence shown here is derived from an EMBL/GenBank/DDBJ whole genome shotgun (WGS) entry which is preliminary data.</text>
</comment>
<dbReference type="InterPro" id="IPR007197">
    <property type="entry name" value="rSAM"/>
</dbReference>
<dbReference type="GO" id="GO:0046872">
    <property type="term" value="F:metal ion binding"/>
    <property type="evidence" value="ECO:0007669"/>
    <property type="project" value="UniProtKB-KW"/>
</dbReference>
<dbReference type="InterPro" id="IPR013785">
    <property type="entry name" value="Aldolase_TIM"/>
</dbReference>
<evidence type="ECO:0000256" key="3">
    <source>
        <dbReference type="ARBA" id="ARBA00022691"/>
    </source>
</evidence>
<dbReference type="RefSeq" id="WP_005006549.1">
    <property type="nucleotide sequence ID" value="NZ_HG422173.1"/>
</dbReference>
<dbReference type="PROSITE" id="PS51918">
    <property type="entry name" value="RADICAL_SAM"/>
    <property type="match status" value="1"/>
</dbReference>
<organism evidence="8 9">
    <name type="scientific">Nitrospina gracilis (strain 3/211)</name>
    <dbReference type="NCBI Taxonomy" id="1266370"/>
    <lineage>
        <taxon>Bacteria</taxon>
        <taxon>Pseudomonadati</taxon>
        <taxon>Nitrospinota/Tectimicrobiota group</taxon>
        <taxon>Nitrospinota</taxon>
        <taxon>Nitrospinia</taxon>
        <taxon>Nitrospinales</taxon>
        <taxon>Nitrospinaceae</taxon>
        <taxon>Nitrospina</taxon>
    </lineage>
</organism>
<proteinExistence type="predicted"/>
<keyword evidence="9" id="KW-1185">Reference proteome</keyword>
<evidence type="ECO:0000256" key="1">
    <source>
        <dbReference type="ARBA" id="ARBA00001966"/>
    </source>
</evidence>
<dbReference type="CDD" id="cd01335">
    <property type="entry name" value="Radical_SAM"/>
    <property type="match status" value="1"/>
</dbReference>
<dbReference type="Gene3D" id="3.20.20.70">
    <property type="entry name" value="Aldolase class I"/>
    <property type="match status" value="1"/>
</dbReference>
<comment type="cofactor">
    <cofactor evidence="1">
        <name>[4Fe-4S] cluster</name>
        <dbReference type="ChEBI" id="CHEBI:49883"/>
    </cofactor>
</comment>
<dbReference type="SFLD" id="SFLDG01067">
    <property type="entry name" value="SPASM/twitch_domain_containing"/>
    <property type="match status" value="1"/>
</dbReference>
<dbReference type="GO" id="GO:0003824">
    <property type="term" value="F:catalytic activity"/>
    <property type="evidence" value="ECO:0007669"/>
    <property type="project" value="InterPro"/>
</dbReference>
<dbReference type="SFLD" id="SFLDG01387">
    <property type="entry name" value="BtrN-like_SPASM_domain_contain"/>
    <property type="match status" value="1"/>
</dbReference>
<dbReference type="Gene3D" id="1.25.40.10">
    <property type="entry name" value="Tetratricopeptide repeat domain"/>
    <property type="match status" value="1"/>
</dbReference>
<dbReference type="InterPro" id="IPR050377">
    <property type="entry name" value="Radical_SAM_PqqE_MftC-like"/>
</dbReference>
<sequence length="622" mass="71384">MTDAPKDDLSTICSGGWAALQDGDHEGARRALSQALKHPEIDTDPYARQEILRGLAWCAYHIACRDENLTELEDAIETAARIFDLVVPDTRGVHREANRLLGWCFQKQGDADRAVDHFNRAVALVVSEEGLDDVTEEIERGRALAQAMLAADNRLPFVDSLANPKLLSHVPLTQFDLPEYIEIEPTLNCNLRCVQCHVSYQRLSEERLDLKFLDHMRGVEGKWVVLGSNYEPMAHPQFAEIVEGLAALDMKIDLTTNGTLLTPRVIERIRHADFHNVVISFDGIRRETYERIRRHAEHAAALERIGQFKEAVTSPNAYFAVNNTLMRSSLDELPETVAYWERAGFDHLGLIVMVLRDDNPTLRAESLEPVMDMVTEKVEAAARWIIENDCRITLSAAALNHTFPLRERFPELFSGGCVRSRNPRARLPFDARNYFQDGAYPGMPVDCRSPFKFARILHNGDVQLCYQFIVGNVHEEPFLDIWFGKRAQGIRENIRRRPEVCHACEYYNFCIKAGEVNLNLQENFYSDLVLNQHKYLTADSVLEEYKGFNIVPWLDQYYGIPLILGPVNTYHFLCREGFVKYGLVWAENMTALKKKIDTRWFYVHNPLFWVYRKLFLKPGTIH</sequence>
<dbReference type="AlphaFoldDB" id="M1YH49"/>
<reference evidence="8 9" key="1">
    <citation type="journal article" date="2013" name="Front. Microbiol.">
        <title>The genome of Nitrospina gracilis illuminates the metabolism and evolution of the major marine nitrite oxidizer.</title>
        <authorList>
            <person name="Luecker S."/>
            <person name="Nowka B."/>
            <person name="Rattei T."/>
            <person name="Spieck E."/>
            <person name="and Daims H."/>
        </authorList>
    </citation>
    <scope>NUCLEOTIDE SEQUENCE [LARGE SCALE GENOMIC DNA]</scope>
    <source>
        <strain evidence="8 9">3/211</strain>
    </source>
</reference>
<dbReference type="PANTHER" id="PTHR11228:SF7">
    <property type="entry name" value="PQQA PEPTIDE CYCLASE"/>
    <property type="match status" value="1"/>
</dbReference>
<evidence type="ECO:0000256" key="6">
    <source>
        <dbReference type="ARBA" id="ARBA00023014"/>
    </source>
</evidence>
<keyword evidence="3" id="KW-0949">S-adenosyl-L-methionine</keyword>
<accession>M1YH49</accession>
<name>M1YH49_NITG3</name>
<dbReference type="GO" id="GO:0051536">
    <property type="term" value="F:iron-sulfur cluster binding"/>
    <property type="evidence" value="ECO:0007669"/>
    <property type="project" value="UniProtKB-KW"/>
</dbReference>
<dbReference type="SUPFAM" id="SSF102114">
    <property type="entry name" value="Radical SAM enzymes"/>
    <property type="match status" value="1"/>
</dbReference>
<dbReference type="EMBL" id="CAQJ01000019">
    <property type="protein sequence ID" value="CCQ89779.1"/>
    <property type="molecule type" value="Genomic_DNA"/>
</dbReference>
<dbReference type="InterPro" id="IPR034391">
    <property type="entry name" value="AdoMet-like_SPASM_containing"/>
</dbReference>
<dbReference type="SUPFAM" id="SSF48452">
    <property type="entry name" value="TPR-like"/>
    <property type="match status" value="1"/>
</dbReference>
<dbReference type="InterPro" id="IPR011990">
    <property type="entry name" value="TPR-like_helical_dom_sf"/>
</dbReference>
<dbReference type="InterPro" id="IPR023885">
    <property type="entry name" value="4Fe4S-binding_SPASM_dom"/>
</dbReference>
<keyword evidence="5" id="KW-0408">Iron</keyword>
<evidence type="ECO:0000256" key="5">
    <source>
        <dbReference type="ARBA" id="ARBA00023004"/>
    </source>
</evidence>
<evidence type="ECO:0000313" key="9">
    <source>
        <dbReference type="Proteomes" id="UP000011704"/>
    </source>
</evidence>
<dbReference type="InterPro" id="IPR058240">
    <property type="entry name" value="rSAM_sf"/>
</dbReference>
<evidence type="ECO:0000313" key="8">
    <source>
        <dbReference type="EMBL" id="CCQ89779.1"/>
    </source>
</evidence>